<dbReference type="OrthoDB" id="9779969at2"/>
<keyword evidence="6" id="KW-1185">Reference proteome</keyword>
<gene>
    <name evidence="5" type="ORF">SAMN02746089_01392</name>
</gene>
<dbReference type="AlphaFoldDB" id="A0A1M4ZDH3"/>
<dbReference type="GO" id="GO:0043565">
    <property type="term" value="F:sequence-specific DNA binding"/>
    <property type="evidence" value="ECO:0007669"/>
    <property type="project" value="InterPro"/>
</dbReference>
<accession>A0A1M4ZDH3</accession>
<dbReference type="InterPro" id="IPR020449">
    <property type="entry name" value="Tscrpt_reg_AraC-type_HTH"/>
</dbReference>
<keyword evidence="2 5" id="KW-0238">DNA-binding</keyword>
<dbReference type="InterPro" id="IPR018062">
    <property type="entry name" value="HTH_AraC-typ_CS"/>
</dbReference>
<dbReference type="PANTHER" id="PTHR43280">
    <property type="entry name" value="ARAC-FAMILY TRANSCRIPTIONAL REGULATOR"/>
    <property type="match status" value="1"/>
</dbReference>
<evidence type="ECO:0000259" key="4">
    <source>
        <dbReference type="PROSITE" id="PS01124"/>
    </source>
</evidence>
<evidence type="ECO:0000313" key="6">
    <source>
        <dbReference type="Proteomes" id="UP000184088"/>
    </source>
</evidence>
<dbReference type="STRING" id="1121256.SAMN02746089_01392"/>
<reference evidence="5 6" key="1">
    <citation type="submission" date="2016-11" db="EMBL/GenBank/DDBJ databases">
        <authorList>
            <person name="Jaros S."/>
            <person name="Januszkiewicz K."/>
            <person name="Wedrychowicz H."/>
        </authorList>
    </citation>
    <scope>NUCLEOTIDE SEQUENCE [LARGE SCALE GENOMIC DNA]</scope>
    <source>
        <strain evidence="5 6">DSM 17918</strain>
    </source>
</reference>
<dbReference type="GO" id="GO:0003700">
    <property type="term" value="F:DNA-binding transcription factor activity"/>
    <property type="evidence" value="ECO:0007669"/>
    <property type="project" value="InterPro"/>
</dbReference>
<keyword evidence="3" id="KW-0804">Transcription</keyword>
<dbReference type="InterPro" id="IPR018060">
    <property type="entry name" value="HTH_AraC"/>
</dbReference>
<evidence type="ECO:0000313" key="5">
    <source>
        <dbReference type="EMBL" id="SHF15636.1"/>
    </source>
</evidence>
<dbReference type="SUPFAM" id="SSF46689">
    <property type="entry name" value="Homeodomain-like"/>
    <property type="match status" value="2"/>
</dbReference>
<dbReference type="Proteomes" id="UP000184088">
    <property type="component" value="Unassembled WGS sequence"/>
</dbReference>
<organism evidence="5 6">
    <name type="scientific">Caldanaerobius fijiensis DSM 17918</name>
    <dbReference type="NCBI Taxonomy" id="1121256"/>
    <lineage>
        <taxon>Bacteria</taxon>
        <taxon>Bacillati</taxon>
        <taxon>Bacillota</taxon>
        <taxon>Clostridia</taxon>
        <taxon>Thermoanaerobacterales</taxon>
        <taxon>Thermoanaerobacteraceae</taxon>
        <taxon>Caldanaerobius</taxon>
    </lineage>
</organism>
<dbReference type="SMART" id="SM00342">
    <property type="entry name" value="HTH_ARAC"/>
    <property type="match status" value="1"/>
</dbReference>
<dbReference type="Pfam" id="PF10114">
    <property type="entry name" value="PocR"/>
    <property type="match status" value="1"/>
</dbReference>
<dbReference type="EMBL" id="FQVH01000013">
    <property type="protein sequence ID" value="SHF15636.1"/>
    <property type="molecule type" value="Genomic_DNA"/>
</dbReference>
<evidence type="ECO:0000256" key="1">
    <source>
        <dbReference type="ARBA" id="ARBA00023015"/>
    </source>
</evidence>
<dbReference type="PROSITE" id="PS01124">
    <property type="entry name" value="HTH_ARAC_FAMILY_2"/>
    <property type="match status" value="1"/>
</dbReference>
<sequence length="412" mass="47804">MISREVLQKSIDVYRNSTGVDAYAINPVGDVLYQTNNSYEFCRYFKKFVGDEYCRRIHVESGYRAENFGESYIFCCPSGLVHWSAPVVINKVMVAILVAGPVLMIQPDDIMLDDMVKKYDLTSQQLDLLRQSLKNIPVVIPERIRYLSELLLMVSEHISSEEMLQLKAKREFYEAQARIAEEIQEIKDENTFSYYPFEKERELVRLVKSGEKIAAKAILNELLGHIFFKSGGNFEYMKARVLELVVILSRAAVEGGADLEMIFGLNLKYLQDVGAISDVDELCYWLVKVLDRFTESIYNIGQSKNTTIYEAIDYIKKNYKRDLTLEEVARYVHLSPNYFSKLFKEEVGMSYTDYLNKLRVEESKKYLVRLDLNILDVALMVGFQDQSYFTRVFKKYEGISPGQFRKMSWGNI</sequence>
<dbReference type="RefSeq" id="WP_073343229.1">
    <property type="nucleotide sequence ID" value="NZ_FQVH01000013.1"/>
</dbReference>
<dbReference type="Pfam" id="PF12833">
    <property type="entry name" value="HTH_18"/>
    <property type="match status" value="1"/>
</dbReference>
<dbReference type="InterPro" id="IPR018771">
    <property type="entry name" value="PocR_dom"/>
</dbReference>
<proteinExistence type="predicted"/>
<feature type="domain" description="HTH araC/xylS-type" evidence="4">
    <location>
        <begin position="309"/>
        <end position="407"/>
    </location>
</feature>
<keyword evidence="1" id="KW-0805">Transcription regulation</keyword>
<dbReference type="PANTHER" id="PTHR43280:SF28">
    <property type="entry name" value="HTH-TYPE TRANSCRIPTIONAL ACTIVATOR RHAS"/>
    <property type="match status" value="1"/>
</dbReference>
<name>A0A1M4ZDH3_9THEO</name>
<dbReference type="PRINTS" id="PR00032">
    <property type="entry name" value="HTHARAC"/>
</dbReference>
<evidence type="ECO:0000256" key="3">
    <source>
        <dbReference type="ARBA" id="ARBA00023163"/>
    </source>
</evidence>
<protein>
    <submittedName>
        <fullName evidence="5">AraC-type DNA-binding protein</fullName>
    </submittedName>
</protein>
<dbReference type="InterPro" id="IPR009057">
    <property type="entry name" value="Homeodomain-like_sf"/>
</dbReference>
<dbReference type="Gene3D" id="1.10.10.60">
    <property type="entry name" value="Homeodomain-like"/>
    <property type="match status" value="2"/>
</dbReference>
<dbReference type="PROSITE" id="PS00041">
    <property type="entry name" value="HTH_ARAC_FAMILY_1"/>
    <property type="match status" value="1"/>
</dbReference>
<evidence type="ECO:0000256" key="2">
    <source>
        <dbReference type="ARBA" id="ARBA00023125"/>
    </source>
</evidence>